<dbReference type="SUPFAM" id="SSF49299">
    <property type="entry name" value="PKD domain"/>
    <property type="match status" value="1"/>
</dbReference>
<name>A0AA37SNZ0_9BACT</name>
<accession>A0AA37SNZ0</accession>
<dbReference type="EMBL" id="BSOH01000010">
    <property type="protein sequence ID" value="GLR17230.1"/>
    <property type="molecule type" value="Genomic_DNA"/>
</dbReference>
<organism evidence="3 4">
    <name type="scientific">Portibacter lacus</name>
    <dbReference type="NCBI Taxonomy" id="1099794"/>
    <lineage>
        <taxon>Bacteria</taxon>
        <taxon>Pseudomonadati</taxon>
        <taxon>Bacteroidota</taxon>
        <taxon>Saprospiria</taxon>
        <taxon>Saprospirales</taxon>
        <taxon>Haliscomenobacteraceae</taxon>
        <taxon>Portibacter</taxon>
    </lineage>
</organism>
<dbReference type="InterPro" id="IPR035986">
    <property type="entry name" value="PKD_dom_sf"/>
</dbReference>
<dbReference type="RefSeq" id="WP_235293895.1">
    <property type="nucleotide sequence ID" value="NZ_BSOH01000010.1"/>
</dbReference>
<dbReference type="CDD" id="cd00146">
    <property type="entry name" value="PKD"/>
    <property type="match status" value="1"/>
</dbReference>
<reference evidence="3" key="1">
    <citation type="journal article" date="2014" name="Int. J. Syst. Evol. Microbiol.">
        <title>Complete genome sequence of Corynebacterium casei LMG S-19264T (=DSM 44701T), isolated from a smear-ripened cheese.</title>
        <authorList>
            <consortium name="US DOE Joint Genome Institute (JGI-PGF)"/>
            <person name="Walter F."/>
            <person name="Albersmeier A."/>
            <person name="Kalinowski J."/>
            <person name="Ruckert C."/>
        </authorList>
    </citation>
    <scope>NUCLEOTIDE SEQUENCE</scope>
    <source>
        <strain evidence="3">NBRC 108769</strain>
    </source>
</reference>
<keyword evidence="4" id="KW-1185">Reference proteome</keyword>
<proteinExistence type="predicted"/>
<feature type="domain" description="PKD" evidence="2">
    <location>
        <begin position="100"/>
        <end position="138"/>
    </location>
</feature>
<evidence type="ECO:0000313" key="4">
    <source>
        <dbReference type="Proteomes" id="UP001156666"/>
    </source>
</evidence>
<keyword evidence="1" id="KW-0472">Membrane</keyword>
<sequence length="165" mass="18459">MNRQNTVDPVTELFERVNINIKKKEFFLLLIVGIIGCAGTMAIFNRAAPPSTPATNQLSTINIPKVAKSKSFFGKLDPFLSIQGDFRAEKSIEFAISNYNPKAHYEVNFGDGDVIRSNAQVINHVYKKDGEYNVELIIHYKNESNSIFNTKVNISPPSDTFLSSL</sequence>
<evidence type="ECO:0000259" key="2">
    <source>
        <dbReference type="PROSITE" id="PS50093"/>
    </source>
</evidence>
<comment type="caution">
    <text evidence="3">The sequence shown here is derived from an EMBL/GenBank/DDBJ whole genome shotgun (WGS) entry which is preliminary data.</text>
</comment>
<dbReference type="PROSITE" id="PS50093">
    <property type="entry name" value="PKD"/>
    <property type="match status" value="1"/>
</dbReference>
<dbReference type="AlphaFoldDB" id="A0AA37SNZ0"/>
<dbReference type="Gene3D" id="2.60.40.10">
    <property type="entry name" value="Immunoglobulins"/>
    <property type="match status" value="1"/>
</dbReference>
<evidence type="ECO:0000313" key="3">
    <source>
        <dbReference type="EMBL" id="GLR17230.1"/>
    </source>
</evidence>
<dbReference type="InterPro" id="IPR000601">
    <property type="entry name" value="PKD_dom"/>
</dbReference>
<protein>
    <recommendedName>
        <fullName evidence="2">PKD domain-containing protein</fullName>
    </recommendedName>
</protein>
<feature type="transmembrane region" description="Helical" evidence="1">
    <location>
        <begin position="26"/>
        <end position="44"/>
    </location>
</feature>
<evidence type="ECO:0000256" key="1">
    <source>
        <dbReference type="SAM" id="Phobius"/>
    </source>
</evidence>
<keyword evidence="1" id="KW-1133">Transmembrane helix</keyword>
<gene>
    <name evidence="3" type="ORF">GCM10007940_18450</name>
</gene>
<reference evidence="3" key="2">
    <citation type="submission" date="2023-01" db="EMBL/GenBank/DDBJ databases">
        <title>Draft genome sequence of Portibacter lacus strain NBRC 108769.</title>
        <authorList>
            <person name="Sun Q."/>
            <person name="Mori K."/>
        </authorList>
    </citation>
    <scope>NUCLEOTIDE SEQUENCE</scope>
    <source>
        <strain evidence="3">NBRC 108769</strain>
    </source>
</reference>
<dbReference type="Pfam" id="PF18911">
    <property type="entry name" value="PKD_4"/>
    <property type="match status" value="1"/>
</dbReference>
<dbReference type="Proteomes" id="UP001156666">
    <property type="component" value="Unassembled WGS sequence"/>
</dbReference>
<keyword evidence="1" id="KW-0812">Transmembrane</keyword>
<dbReference type="InterPro" id="IPR013783">
    <property type="entry name" value="Ig-like_fold"/>
</dbReference>